<dbReference type="InterPro" id="IPR013325">
    <property type="entry name" value="RNA_pol_sigma_r2"/>
</dbReference>
<dbReference type="InterPro" id="IPR007627">
    <property type="entry name" value="RNA_pol_sigma70_r2"/>
</dbReference>
<dbReference type="AlphaFoldDB" id="A0A1H4EPP4"/>
<dbReference type="InterPro" id="IPR013324">
    <property type="entry name" value="RNA_pol_sigma_r3/r4-like"/>
</dbReference>
<dbReference type="Pfam" id="PF08281">
    <property type="entry name" value="Sigma70_r4_2"/>
    <property type="match status" value="1"/>
</dbReference>
<keyword evidence="8" id="KW-1185">Reference proteome</keyword>
<name>A0A1H4EPP4_9BACT</name>
<dbReference type="NCBIfam" id="TIGR02937">
    <property type="entry name" value="sigma70-ECF"/>
    <property type="match status" value="1"/>
</dbReference>
<evidence type="ECO:0000256" key="4">
    <source>
        <dbReference type="ARBA" id="ARBA00023163"/>
    </source>
</evidence>
<proteinExistence type="inferred from homology"/>
<dbReference type="Gene3D" id="1.10.1740.10">
    <property type="match status" value="1"/>
</dbReference>
<dbReference type="PANTHER" id="PTHR43133:SF46">
    <property type="entry name" value="RNA POLYMERASE SIGMA-70 FACTOR ECF SUBFAMILY"/>
    <property type="match status" value="1"/>
</dbReference>
<dbReference type="SUPFAM" id="SSF88659">
    <property type="entry name" value="Sigma3 and sigma4 domains of RNA polymerase sigma factors"/>
    <property type="match status" value="1"/>
</dbReference>
<dbReference type="InterPro" id="IPR014327">
    <property type="entry name" value="RNA_pol_sigma70_bacteroid"/>
</dbReference>
<dbReference type="InterPro" id="IPR039425">
    <property type="entry name" value="RNA_pol_sigma-70-like"/>
</dbReference>
<keyword evidence="3" id="KW-0731">Sigma factor</keyword>
<dbReference type="GO" id="GO:0016987">
    <property type="term" value="F:sigma factor activity"/>
    <property type="evidence" value="ECO:0007669"/>
    <property type="project" value="UniProtKB-KW"/>
</dbReference>
<dbReference type="SUPFAM" id="SSF88946">
    <property type="entry name" value="Sigma2 domain of RNA polymerase sigma factors"/>
    <property type="match status" value="1"/>
</dbReference>
<evidence type="ECO:0000256" key="3">
    <source>
        <dbReference type="ARBA" id="ARBA00023082"/>
    </source>
</evidence>
<sequence length="190" mass="22442">MQHCLRDSELVVMMQNGDKAAFGVLFDRYYDLLHTFAKHIVKDSCVAEDIIQNVFVKMWMRKERINSKLSVRNYLLVAVRNELFDYMRLRYNLLRSDINDALLNVADSDTDIYDYVDVRERVGFIDSAMRSMPDKRREIFAMRYDRNMTNAEIAHALNLSVRTVEKHIDLAIKQIRKTISVVLLFFVMFS</sequence>
<dbReference type="GO" id="GO:0003677">
    <property type="term" value="F:DNA binding"/>
    <property type="evidence" value="ECO:0007669"/>
    <property type="project" value="InterPro"/>
</dbReference>
<organism evidence="7 8">
    <name type="scientific">Alistipes timonensis JC136</name>
    <dbReference type="NCBI Taxonomy" id="1033731"/>
    <lineage>
        <taxon>Bacteria</taxon>
        <taxon>Pseudomonadati</taxon>
        <taxon>Bacteroidota</taxon>
        <taxon>Bacteroidia</taxon>
        <taxon>Bacteroidales</taxon>
        <taxon>Rikenellaceae</taxon>
        <taxon>Alistipes</taxon>
    </lineage>
</organism>
<dbReference type="RefSeq" id="WP_010264689.1">
    <property type="nucleotide sequence ID" value="NZ_CAEG01000015.1"/>
</dbReference>
<accession>A0A1H4EPP4</accession>
<dbReference type="InterPro" id="IPR036388">
    <property type="entry name" value="WH-like_DNA-bd_sf"/>
</dbReference>
<feature type="domain" description="RNA polymerase sigma-70 region 2" evidence="5">
    <location>
        <begin position="25"/>
        <end position="88"/>
    </location>
</feature>
<feature type="domain" description="RNA polymerase sigma factor 70 region 4 type 2" evidence="6">
    <location>
        <begin position="125"/>
        <end position="174"/>
    </location>
</feature>
<dbReference type="PANTHER" id="PTHR43133">
    <property type="entry name" value="RNA POLYMERASE ECF-TYPE SIGMA FACTO"/>
    <property type="match status" value="1"/>
</dbReference>
<dbReference type="STRING" id="1033731.SAMN05444145_10815"/>
<comment type="similarity">
    <text evidence="1">Belongs to the sigma-70 factor family. ECF subfamily.</text>
</comment>
<dbReference type="EMBL" id="FNRI01000008">
    <property type="protein sequence ID" value="SEA86916.1"/>
    <property type="molecule type" value="Genomic_DNA"/>
</dbReference>
<reference evidence="7 8" key="1">
    <citation type="submission" date="2016-10" db="EMBL/GenBank/DDBJ databases">
        <authorList>
            <person name="de Groot N.N."/>
        </authorList>
    </citation>
    <scope>NUCLEOTIDE SEQUENCE [LARGE SCALE GENOMIC DNA]</scope>
    <source>
        <strain evidence="7 8">DSM 25383</strain>
    </source>
</reference>
<evidence type="ECO:0000313" key="7">
    <source>
        <dbReference type="EMBL" id="SEA86916.1"/>
    </source>
</evidence>
<gene>
    <name evidence="7" type="ORF">SAMN05444145_10815</name>
</gene>
<keyword evidence="4" id="KW-0804">Transcription</keyword>
<dbReference type="Proteomes" id="UP000183253">
    <property type="component" value="Unassembled WGS sequence"/>
</dbReference>
<dbReference type="NCBIfam" id="TIGR02985">
    <property type="entry name" value="Sig70_bacteroi1"/>
    <property type="match status" value="1"/>
</dbReference>
<evidence type="ECO:0000256" key="2">
    <source>
        <dbReference type="ARBA" id="ARBA00023015"/>
    </source>
</evidence>
<dbReference type="GO" id="GO:0006352">
    <property type="term" value="P:DNA-templated transcription initiation"/>
    <property type="evidence" value="ECO:0007669"/>
    <property type="project" value="InterPro"/>
</dbReference>
<evidence type="ECO:0000259" key="6">
    <source>
        <dbReference type="Pfam" id="PF08281"/>
    </source>
</evidence>
<dbReference type="Gene3D" id="1.10.10.10">
    <property type="entry name" value="Winged helix-like DNA-binding domain superfamily/Winged helix DNA-binding domain"/>
    <property type="match status" value="1"/>
</dbReference>
<dbReference type="InterPro" id="IPR014284">
    <property type="entry name" value="RNA_pol_sigma-70_dom"/>
</dbReference>
<evidence type="ECO:0000313" key="8">
    <source>
        <dbReference type="Proteomes" id="UP000183253"/>
    </source>
</evidence>
<evidence type="ECO:0000259" key="5">
    <source>
        <dbReference type="Pfam" id="PF04542"/>
    </source>
</evidence>
<protein>
    <submittedName>
        <fullName evidence="7">RNA polymerase sigma-70 factor, ECF subfamily</fullName>
    </submittedName>
</protein>
<keyword evidence="2" id="KW-0805">Transcription regulation</keyword>
<dbReference type="Pfam" id="PF04542">
    <property type="entry name" value="Sigma70_r2"/>
    <property type="match status" value="1"/>
</dbReference>
<dbReference type="InterPro" id="IPR013249">
    <property type="entry name" value="RNA_pol_sigma70_r4_t2"/>
</dbReference>
<evidence type="ECO:0000256" key="1">
    <source>
        <dbReference type="ARBA" id="ARBA00010641"/>
    </source>
</evidence>